<organism evidence="1 2">
    <name type="scientific">Trichobilharzia regenti</name>
    <name type="common">Nasal bird schistosome</name>
    <dbReference type="NCBI Taxonomy" id="157069"/>
    <lineage>
        <taxon>Eukaryota</taxon>
        <taxon>Metazoa</taxon>
        <taxon>Spiralia</taxon>
        <taxon>Lophotrochozoa</taxon>
        <taxon>Platyhelminthes</taxon>
        <taxon>Trematoda</taxon>
        <taxon>Digenea</taxon>
        <taxon>Strigeidida</taxon>
        <taxon>Schistosomatoidea</taxon>
        <taxon>Schistosomatidae</taxon>
        <taxon>Trichobilharzia</taxon>
    </lineage>
</organism>
<keyword evidence="1" id="KW-1185">Reference proteome</keyword>
<dbReference type="WBParaSite" id="TREG1_84990.1">
    <property type="protein sequence ID" value="TREG1_84990.1"/>
    <property type="gene ID" value="TREG1_84990"/>
</dbReference>
<sequence length="331" mass="39340">MMSRRSGNPVNPLLCITVRLEHYVELRITDKYSTPVFQYRLEQHFSSPWKEPRRRIKTKLILTYTSVILKNASWWPYRSINSIDYKSIQKFITFNQENLRFAIGICDEDFAEKQYVVMSAKNFSDIEKLIQLIHSQLLIWKYSLKDEVDQFNPTKMNKKSMNSLKSIDKSTYLNDVNEQHSGNNTYKIRKVYNNNNSNNCQGGHGDKQRSHHTYTNLDDDNNVQTLETQQSTSHNCNCGNKGHKVKLNKKTRENEIKSHHKNCQTDTEYYYYHHHDDHHYHQQHHQYASYPYENDQKAWEVDIKYIRYDPVLGNILDDKGSVYLYTAHEIA</sequence>
<name>A0AA85KCP6_TRIRE</name>
<evidence type="ECO:0000313" key="1">
    <source>
        <dbReference type="Proteomes" id="UP000050795"/>
    </source>
</evidence>
<dbReference type="AlphaFoldDB" id="A0AA85KCP6"/>
<proteinExistence type="predicted"/>
<reference evidence="2" key="2">
    <citation type="submission" date="2023-11" db="UniProtKB">
        <authorList>
            <consortium name="WormBaseParasite"/>
        </authorList>
    </citation>
    <scope>IDENTIFICATION</scope>
</reference>
<protein>
    <submittedName>
        <fullName evidence="2">Uncharacterized protein</fullName>
    </submittedName>
</protein>
<dbReference type="Proteomes" id="UP000050795">
    <property type="component" value="Unassembled WGS sequence"/>
</dbReference>
<evidence type="ECO:0000313" key="2">
    <source>
        <dbReference type="WBParaSite" id="TREG1_84990.1"/>
    </source>
</evidence>
<accession>A0AA85KCP6</accession>
<reference evidence="1" key="1">
    <citation type="submission" date="2022-06" db="EMBL/GenBank/DDBJ databases">
        <authorList>
            <person name="Berger JAMES D."/>
            <person name="Berger JAMES D."/>
        </authorList>
    </citation>
    <scope>NUCLEOTIDE SEQUENCE [LARGE SCALE GENOMIC DNA]</scope>
</reference>